<keyword evidence="1" id="KW-0677">Repeat</keyword>
<dbReference type="Gene3D" id="1.25.40.10">
    <property type="entry name" value="Tetratricopeptide repeat domain"/>
    <property type="match status" value="2"/>
</dbReference>
<feature type="repeat" description="TPR" evidence="3">
    <location>
        <begin position="143"/>
        <end position="176"/>
    </location>
</feature>
<dbReference type="SUPFAM" id="SSF48452">
    <property type="entry name" value="TPR-like"/>
    <property type="match status" value="1"/>
</dbReference>
<dbReference type="InterPro" id="IPR011990">
    <property type="entry name" value="TPR-like_helical_dom_sf"/>
</dbReference>
<accession>Q3APX2</accession>
<dbReference type="HOGENOM" id="CLU_117533_0_0_10"/>
<name>Q3APX2_CHLCH</name>
<dbReference type="eggNOG" id="COG0457">
    <property type="taxonomic scope" value="Bacteria"/>
</dbReference>
<sequence length="226" mass="25597">MLKLGKGVSTQPSIGRIGGEWYIGGMKQSFKHQALRRIKKGALLLCIFAATTLTACSNNELEKLQQEAWKNPNDAALTLQLGYKYAQEGRYMEANESFQKVLALDPKRDEALQALGATAFRQKQYSQAISYFQQHLERAPADSARLYNLGNAYMQLKQYDKATELYNKAIDNSTAFIDAHYNLAVCYAKTGRRNEAQAIYEWLLTKNNYLATSLQKHLDKENQAPK</sequence>
<keyword evidence="2 3" id="KW-0802">TPR repeat</keyword>
<evidence type="ECO:0000256" key="3">
    <source>
        <dbReference type="PROSITE-ProRule" id="PRU00339"/>
    </source>
</evidence>
<dbReference type="KEGG" id="cch:Cag_1702"/>
<dbReference type="PROSITE" id="PS50005">
    <property type="entry name" value="TPR"/>
    <property type="match status" value="3"/>
</dbReference>
<reference evidence="4" key="1">
    <citation type="submission" date="2005-08" db="EMBL/GenBank/DDBJ databases">
        <title>Complete sequence of Chlorobium chlorochromatii CaD3.</title>
        <authorList>
            <person name="Copeland A."/>
            <person name="Lucas S."/>
            <person name="Lapidus A."/>
            <person name="Barry K."/>
            <person name="Detter J.C."/>
            <person name="Glavina T."/>
            <person name="Hammon N."/>
            <person name="Israni S."/>
            <person name="Pitluck S."/>
            <person name="Bryant D."/>
            <person name="Schmutz J."/>
            <person name="Larimer F."/>
            <person name="Land M."/>
            <person name="Kyrpides N."/>
            <person name="Ivanova N."/>
            <person name="Richardson P."/>
        </authorList>
    </citation>
    <scope>NUCLEOTIDE SEQUENCE [LARGE SCALE GENOMIC DNA]</scope>
    <source>
        <strain evidence="4">CaD3</strain>
    </source>
</reference>
<dbReference type="InterPro" id="IPR051685">
    <property type="entry name" value="Ycf3/AcsC/BcsC/TPR_MFPF"/>
</dbReference>
<organism evidence="4">
    <name type="scientific">Chlorobium chlorochromatii (strain CaD3)</name>
    <dbReference type="NCBI Taxonomy" id="340177"/>
    <lineage>
        <taxon>Bacteria</taxon>
        <taxon>Pseudomonadati</taxon>
        <taxon>Chlorobiota</taxon>
        <taxon>Chlorobiia</taxon>
        <taxon>Chlorobiales</taxon>
        <taxon>Chlorobiaceae</taxon>
        <taxon>Chlorobium/Pelodictyon group</taxon>
        <taxon>Chlorobium</taxon>
    </lineage>
</organism>
<evidence type="ECO:0000256" key="2">
    <source>
        <dbReference type="ARBA" id="ARBA00022803"/>
    </source>
</evidence>
<dbReference type="Pfam" id="PF13414">
    <property type="entry name" value="TPR_11"/>
    <property type="match status" value="1"/>
</dbReference>
<evidence type="ECO:0000313" key="4">
    <source>
        <dbReference type="EMBL" id="ABB28953.1"/>
    </source>
</evidence>
<dbReference type="PROSITE" id="PS50293">
    <property type="entry name" value="TPR_REGION"/>
    <property type="match status" value="2"/>
</dbReference>
<evidence type="ECO:0000256" key="1">
    <source>
        <dbReference type="ARBA" id="ARBA00022737"/>
    </source>
</evidence>
<gene>
    <name evidence="4" type="ordered locus">Cag_1702</name>
</gene>
<dbReference type="InterPro" id="IPR019734">
    <property type="entry name" value="TPR_rpt"/>
</dbReference>
<proteinExistence type="predicted"/>
<dbReference type="SMART" id="SM00028">
    <property type="entry name" value="TPR"/>
    <property type="match status" value="4"/>
</dbReference>
<dbReference type="STRING" id="340177.Cag_1702"/>
<dbReference type="AlphaFoldDB" id="Q3APX2"/>
<dbReference type="PANTHER" id="PTHR44943">
    <property type="entry name" value="CELLULOSE SYNTHASE OPERON PROTEIN C"/>
    <property type="match status" value="1"/>
</dbReference>
<protein>
    <submittedName>
        <fullName evidence="4">TPR repeat</fullName>
    </submittedName>
</protein>
<feature type="repeat" description="TPR" evidence="3">
    <location>
        <begin position="75"/>
        <end position="108"/>
    </location>
</feature>
<dbReference type="PANTHER" id="PTHR44943:SF8">
    <property type="entry name" value="TPR REPEAT-CONTAINING PROTEIN MJ0263"/>
    <property type="match status" value="1"/>
</dbReference>
<dbReference type="Pfam" id="PF14559">
    <property type="entry name" value="TPR_19"/>
    <property type="match status" value="1"/>
</dbReference>
<feature type="repeat" description="TPR" evidence="3">
    <location>
        <begin position="109"/>
        <end position="142"/>
    </location>
</feature>
<dbReference type="EMBL" id="CP000108">
    <property type="protein sequence ID" value="ABB28953.1"/>
    <property type="molecule type" value="Genomic_DNA"/>
</dbReference>